<protein>
    <submittedName>
        <fullName evidence="2">CHK kinase-like domain-containing protein</fullName>
    </submittedName>
</protein>
<organism evidence="1 2">
    <name type="scientific">Panagrolaimus sp. PS1159</name>
    <dbReference type="NCBI Taxonomy" id="55785"/>
    <lineage>
        <taxon>Eukaryota</taxon>
        <taxon>Metazoa</taxon>
        <taxon>Ecdysozoa</taxon>
        <taxon>Nematoda</taxon>
        <taxon>Chromadorea</taxon>
        <taxon>Rhabditida</taxon>
        <taxon>Tylenchina</taxon>
        <taxon>Panagrolaimomorpha</taxon>
        <taxon>Panagrolaimoidea</taxon>
        <taxon>Panagrolaimidae</taxon>
        <taxon>Panagrolaimus</taxon>
    </lineage>
</organism>
<accession>A0AC35ETE0</accession>
<evidence type="ECO:0000313" key="1">
    <source>
        <dbReference type="Proteomes" id="UP000887580"/>
    </source>
</evidence>
<dbReference type="WBParaSite" id="PS1159_v2.g10534.t1">
    <property type="protein sequence ID" value="PS1159_v2.g10534.t1"/>
    <property type="gene ID" value="PS1159_v2.g10534"/>
</dbReference>
<sequence>MSFTEAVNLSEKIHQSSFSVSWLLESLRKNDETFIKLHGNRSVKKVTHYDVADGKGFISTVNRCTIEFIDSVDDKDVYTTILKIPSFYSLENILNSEDSGKMWFTDENRKALTKVHEFECKFYTILAPIIDVPAPNVYNTVDWILNEQEGCIHMEDLTSTGKTTSYFDNINLTQIKCFIRHLAHWHKNILCADPEIWKKKFISKAMEAFGTALEGIGQQGKKFIEESSLKDQFAPLLEKYHCLCLNTDYTNFANKVQFEDLKIQKVIIHSDMHSGNIMWAIDEGGNIQNDIAAFVDWQGMSEGSPMEDLAKFLVYCADGVVRRQAEQFAIEYYFECLSKEYGDSDKVPYTLAQLKKAYNLAFSSQAVYGIPASMFFFGGIQQIESNQNLLNSYKDYGYLKTLHLFQDLERLLTGDLKEEYDKFNC</sequence>
<reference evidence="2" key="1">
    <citation type="submission" date="2022-11" db="UniProtKB">
        <authorList>
            <consortium name="WormBaseParasite"/>
        </authorList>
    </citation>
    <scope>IDENTIFICATION</scope>
</reference>
<dbReference type="Proteomes" id="UP000887580">
    <property type="component" value="Unplaced"/>
</dbReference>
<proteinExistence type="predicted"/>
<name>A0AC35ETE0_9BILA</name>
<evidence type="ECO:0000313" key="2">
    <source>
        <dbReference type="WBParaSite" id="PS1159_v2.g10534.t1"/>
    </source>
</evidence>